<comment type="caution">
    <text evidence="1">The sequence shown here is derived from an EMBL/GenBank/DDBJ whole genome shotgun (WGS) entry which is preliminary data.</text>
</comment>
<organism evidence="1 2">
    <name type="scientific">Nostoc linckia z8</name>
    <dbReference type="NCBI Taxonomy" id="1628746"/>
    <lineage>
        <taxon>Bacteria</taxon>
        <taxon>Bacillati</taxon>
        <taxon>Cyanobacteriota</taxon>
        <taxon>Cyanophyceae</taxon>
        <taxon>Nostocales</taxon>
        <taxon>Nostocaceae</taxon>
        <taxon>Nostoc</taxon>
    </lineage>
</organism>
<dbReference type="GeneID" id="57092026"/>
<name>A0A9Q5ZHD1_NOSLI</name>
<reference evidence="1 2" key="1">
    <citation type="submission" date="2015-02" db="EMBL/GenBank/DDBJ databases">
        <title>Nostoc linckia genome annotation.</title>
        <authorList>
            <person name="Zhou Z."/>
        </authorList>
    </citation>
    <scope>NUCLEOTIDE SEQUENCE [LARGE SCALE GENOMIC DNA]</scope>
    <source>
        <strain evidence="2">z8</strain>
    </source>
</reference>
<sequence length="161" mass="18865">MSTAIVIDSYEIRQIWHRKISPSSKFDELAVKFRRLASKVKQEWSNFPEEDRKVLTDLAYALIESPPKGISSWPRKIRSKIYLWFVNATNQAEAFWSCIEALDMLVENILDAVERQDPRYQGVLSDTLEQLYLCPDQGEELKPEETRDWLRSLSDEALREV</sequence>
<dbReference type="RefSeq" id="WP_099065840.1">
    <property type="nucleotide sequence ID" value="NZ_LAHD01000002.1"/>
</dbReference>
<evidence type="ECO:0000313" key="1">
    <source>
        <dbReference type="EMBL" id="PHK07292.1"/>
    </source>
</evidence>
<protein>
    <submittedName>
        <fullName evidence="1">Uncharacterized protein</fullName>
    </submittedName>
</protein>
<gene>
    <name evidence="1" type="ORF">VF08_01460</name>
</gene>
<dbReference type="EMBL" id="LAHD01000002">
    <property type="protein sequence ID" value="PHK07292.1"/>
    <property type="molecule type" value="Genomic_DNA"/>
</dbReference>
<evidence type="ECO:0000313" key="2">
    <source>
        <dbReference type="Proteomes" id="UP000222310"/>
    </source>
</evidence>
<dbReference type="AlphaFoldDB" id="A0A9Q5ZHD1"/>
<dbReference type="Proteomes" id="UP000222310">
    <property type="component" value="Unassembled WGS sequence"/>
</dbReference>
<proteinExistence type="predicted"/>
<accession>A0A9Q5ZHD1</accession>